<keyword evidence="2" id="KW-0175">Coiled coil</keyword>
<dbReference type="Gene3D" id="1.10.287.470">
    <property type="entry name" value="Helix hairpin bin"/>
    <property type="match status" value="1"/>
</dbReference>
<dbReference type="PANTHER" id="PTHR30469">
    <property type="entry name" value="MULTIDRUG RESISTANCE PROTEIN MDTA"/>
    <property type="match status" value="1"/>
</dbReference>
<dbReference type="EMBL" id="FNZM01000034">
    <property type="protein sequence ID" value="SEK15133.1"/>
    <property type="molecule type" value="Genomic_DNA"/>
</dbReference>
<evidence type="ECO:0000313" key="5">
    <source>
        <dbReference type="Proteomes" id="UP000183529"/>
    </source>
</evidence>
<comment type="similarity">
    <text evidence="1">Belongs to the membrane fusion protein (MFP) (TC 8.A.1) family.</text>
</comment>
<proteinExistence type="inferred from homology"/>
<sequence>MSIVDACSHSNSGANATAGHSARVRGREVCSLVLLVFMLGACGKPTPSERANEPRMVEIAPVGESGASELRVFSGQVEATNVSALAFEVSGRVVQIAVLDGARVTQGQLLARIDDEPYRLQLQRADAQYQQLADDLKRKAALRDENILSGAAYDQLKAAVEMARAQRDLASRDLRNTRLLAPFDGRIARRTIEAQQIAQAGAPVFQLEARSRLEVGVALPQNIADSLPFDRTLSAEAWPPDRPSAIFPLVYREHSTLTTPGGSVYRLLFSLARPDNLNLLPGMALRVRVRVPASATTQSALVVPVNALVVSGDDSRAVWKYDTTSHRVTRTAVALREIRGDDAVVTGALQVGDQVVAGGAQFVTEGEEVRPMETNP</sequence>
<comment type="caution">
    <text evidence="4">The sequence shown here is derived from an EMBL/GenBank/DDBJ whole genome shotgun (WGS) entry which is preliminary data.</text>
</comment>
<feature type="domain" description="Multidrug resistance protein MdtA-like barrel-sandwich hybrid" evidence="3">
    <location>
        <begin position="88"/>
        <end position="203"/>
    </location>
</feature>
<organism evidence="4 5">
    <name type="scientific">Paraburkholderia tropica</name>
    <dbReference type="NCBI Taxonomy" id="92647"/>
    <lineage>
        <taxon>Bacteria</taxon>
        <taxon>Pseudomonadati</taxon>
        <taxon>Pseudomonadota</taxon>
        <taxon>Betaproteobacteria</taxon>
        <taxon>Burkholderiales</taxon>
        <taxon>Burkholderiaceae</taxon>
        <taxon>Paraburkholderia</taxon>
    </lineage>
</organism>
<dbReference type="InterPro" id="IPR006143">
    <property type="entry name" value="RND_pump_MFP"/>
</dbReference>
<dbReference type="InterPro" id="IPR058625">
    <property type="entry name" value="MdtA-like_BSH"/>
</dbReference>
<reference evidence="4 5" key="1">
    <citation type="submission" date="2016-10" db="EMBL/GenBank/DDBJ databases">
        <authorList>
            <person name="Varghese N."/>
            <person name="Submissions S."/>
        </authorList>
    </citation>
    <scope>NUCLEOTIDE SEQUENCE [LARGE SCALE GENOMIC DNA]</scope>
    <source>
        <strain evidence="4 5">LMG 22274</strain>
    </source>
</reference>
<evidence type="ECO:0000259" key="3">
    <source>
        <dbReference type="Pfam" id="PF25917"/>
    </source>
</evidence>
<name>A0AAQ1JYH4_9BURK</name>
<accession>A0AAQ1JYH4</accession>
<dbReference type="GO" id="GO:0015562">
    <property type="term" value="F:efflux transmembrane transporter activity"/>
    <property type="evidence" value="ECO:0007669"/>
    <property type="project" value="TreeGrafter"/>
</dbReference>
<dbReference type="GO" id="GO:1990281">
    <property type="term" value="C:efflux pump complex"/>
    <property type="evidence" value="ECO:0007669"/>
    <property type="project" value="TreeGrafter"/>
</dbReference>
<evidence type="ECO:0000313" key="4">
    <source>
        <dbReference type="EMBL" id="SEK15133.1"/>
    </source>
</evidence>
<gene>
    <name evidence="4" type="ORF">SAMN05216550_13413</name>
</gene>
<dbReference type="SUPFAM" id="SSF111369">
    <property type="entry name" value="HlyD-like secretion proteins"/>
    <property type="match status" value="1"/>
</dbReference>
<dbReference type="NCBIfam" id="TIGR01730">
    <property type="entry name" value="RND_mfp"/>
    <property type="match status" value="1"/>
</dbReference>
<dbReference type="PANTHER" id="PTHR30469:SF20">
    <property type="entry name" value="EFFLUX RND TRANSPORTER PERIPLASMIC ADAPTOR SUBUNIT"/>
    <property type="match status" value="1"/>
</dbReference>
<dbReference type="Proteomes" id="UP000183529">
    <property type="component" value="Unassembled WGS sequence"/>
</dbReference>
<dbReference type="Gene3D" id="2.40.420.20">
    <property type="match status" value="1"/>
</dbReference>
<protein>
    <submittedName>
        <fullName evidence="4">RND family efflux transporter, MFP subunit</fullName>
    </submittedName>
</protein>
<evidence type="ECO:0000256" key="1">
    <source>
        <dbReference type="ARBA" id="ARBA00009477"/>
    </source>
</evidence>
<dbReference type="Gene3D" id="2.40.50.100">
    <property type="match status" value="1"/>
</dbReference>
<feature type="coiled-coil region" evidence="2">
    <location>
        <begin position="122"/>
        <end position="173"/>
    </location>
</feature>
<dbReference type="Gene3D" id="2.40.30.170">
    <property type="match status" value="1"/>
</dbReference>
<dbReference type="Pfam" id="PF25917">
    <property type="entry name" value="BSH_RND"/>
    <property type="match status" value="1"/>
</dbReference>
<evidence type="ECO:0000256" key="2">
    <source>
        <dbReference type="SAM" id="Coils"/>
    </source>
</evidence>
<dbReference type="AlphaFoldDB" id="A0AAQ1JYH4"/>